<dbReference type="InterPro" id="IPR050706">
    <property type="entry name" value="Cyclic-di-GMP_PDE-like"/>
</dbReference>
<dbReference type="RefSeq" id="WP_016184716.1">
    <property type="nucleotide sequence ID" value="NZ_ASWO01000001.1"/>
</dbReference>
<dbReference type="OrthoDB" id="2324331at2"/>
<protein>
    <recommendedName>
        <fullName evidence="1">EAL domain-containing protein</fullName>
    </recommendedName>
</protein>
<dbReference type="Pfam" id="PF00563">
    <property type="entry name" value="EAL"/>
    <property type="match status" value="1"/>
</dbReference>
<dbReference type="InterPro" id="IPR035919">
    <property type="entry name" value="EAL_sf"/>
</dbReference>
<sequence length="232" mass="27168">MATMNEQFYLVYQPIVFVSENLEHHTREYEVLLRSRETHRFPKQIFDRLLRSETEYSAFMLWYAKTLEQKLIECPEISVSVNVQLDQFCHEGTRHFLEILAPYATRVIIEMTEHEPQFLEQEKIDTCFAQIRAQGFLIALDDVNTGRNNLQLLEQYASEVYRLKFSLLHFKELSPANLASLLEGWRHVAKMYKKEFVVEGIESSCVSKYLSEQGICLQQGYLFGKGSCLSCE</sequence>
<dbReference type="PANTHER" id="PTHR33121:SF70">
    <property type="entry name" value="SIGNALING PROTEIN YKOW"/>
    <property type="match status" value="1"/>
</dbReference>
<dbReference type="SUPFAM" id="SSF141868">
    <property type="entry name" value="EAL domain-like"/>
    <property type="match status" value="1"/>
</dbReference>
<accession>S0KXE2</accession>
<evidence type="ECO:0000313" key="2">
    <source>
        <dbReference type="EMBL" id="EOT87164.1"/>
    </source>
</evidence>
<dbReference type="AlphaFoldDB" id="S0KXE2"/>
<dbReference type="EMBL" id="ASWO01000001">
    <property type="protein sequence ID" value="EOT87164.1"/>
    <property type="molecule type" value="Genomic_DNA"/>
</dbReference>
<dbReference type="PATRIC" id="fig|1140003.3.peg.220"/>
<dbReference type="Proteomes" id="UP000015961">
    <property type="component" value="Unassembled WGS sequence"/>
</dbReference>
<organism evidence="2 3">
    <name type="scientific">Enterococcus sulfureus ATCC 49903</name>
    <dbReference type="NCBI Taxonomy" id="1140003"/>
    <lineage>
        <taxon>Bacteria</taxon>
        <taxon>Bacillati</taxon>
        <taxon>Bacillota</taxon>
        <taxon>Bacilli</taxon>
        <taxon>Lactobacillales</taxon>
        <taxon>Enterococcaceae</taxon>
        <taxon>Enterococcus</taxon>
    </lineage>
</organism>
<dbReference type="PANTHER" id="PTHR33121">
    <property type="entry name" value="CYCLIC DI-GMP PHOSPHODIESTERASE PDEF"/>
    <property type="match status" value="1"/>
</dbReference>
<keyword evidence="3" id="KW-1185">Reference proteome</keyword>
<feature type="domain" description="EAL" evidence="1">
    <location>
        <begin position="1"/>
        <end position="232"/>
    </location>
</feature>
<dbReference type="eggNOG" id="COG2200">
    <property type="taxonomic scope" value="Bacteria"/>
</dbReference>
<name>S0KXE2_9ENTE</name>
<gene>
    <name evidence="2" type="ORF">I573_00220</name>
</gene>
<comment type="caution">
    <text evidence="2">The sequence shown here is derived from an EMBL/GenBank/DDBJ whole genome shotgun (WGS) entry which is preliminary data.</text>
</comment>
<dbReference type="PROSITE" id="PS50883">
    <property type="entry name" value="EAL"/>
    <property type="match status" value="1"/>
</dbReference>
<reference evidence="2 3" key="1">
    <citation type="submission" date="2013-03" db="EMBL/GenBank/DDBJ databases">
        <title>The Genome Sequence of Enterococcus sulfureus ATCC_49903 (PacBio/Illumina hybrid assembly).</title>
        <authorList>
            <consortium name="The Broad Institute Genomics Platform"/>
            <consortium name="The Broad Institute Genome Sequencing Center for Infectious Disease"/>
            <person name="Earl A."/>
            <person name="Russ C."/>
            <person name="Gilmore M."/>
            <person name="Surin D."/>
            <person name="Walker B."/>
            <person name="Young S."/>
            <person name="Zeng Q."/>
            <person name="Gargeya S."/>
            <person name="Fitzgerald M."/>
            <person name="Haas B."/>
            <person name="Abouelleil A."/>
            <person name="Allen A.W."/>
            <person name="Alvarado L."/>
            <person name="Arachchi H.M."/>
            <person name="Berlin A.M."/>
            <person name="Chapman S.B."/>
            <person name="Gainer-Dewar J."/>
            <person name="Goldberg J."/>
            <person name="Griggs A."/>
            <person name="Gujja S."/>
            <person name="Hansen M."/>
            <person name="Howarth C."/>
            <person name="Imamovic A."/>
            <person name="Ireland A."/>
            <person name="Larimer J."/>
            <person name="McCowan C."/>
            <person name="Murphy C."/>
            <person name="Pearson M."/>
            <person name="Poon T.W."/>
            <person name="Priest M."/>
            <person name="Roberts A."/>
            <person name="Saif S."/>
            <person name="Shea T."/>
            <person name="Sisk P."/>
            <person name="Sykes S."/>
            <person name="Wortman J."/>
            <person name="Nusbaum C."/>
            <person name="Birren B."/>
        </authorList>
    </citation>
    <scope>NUCLEOTIDE SEQUENCE [LARGE SCALE GENOMIC DNA]</scope>
    <source>
        <strain evidence="2 3">ATCC 49903</strain>
    </source>
</reference>
<dbReference type="Gene3D" id="3.20.20.450">
    <property type="entry name" value="EAL domain"/>
    <property type="match status" value="1"/>
</dbReference>
<proteinExistence type="predicted"/>
<dbReference type="InterPro" id="IPR001633">
    <property type="entry name" value="EAL_dom"/>
</dbReference>
<evidence type="ECO:0000313" key="3">
    <source>
        <dbReference type="Proteomes" id="UP000015961"/>
    </source>
</evidence>
<dbReference type="SMART" id="SM00052">
    <property type="entry name" value="EAL"/>
    <property type="match status" value="1"/>
</dbReference>
<dbReference type="STRING" id="1140003.OMY_00225"/>
<dbReference type="GO" id="GO:0071111">
    <property type="term" value="F:cyclic-guanylate-specific phosphodiesterase activity"/>
    <property type="evidence" value="ECO:0007669"/>
    <property type="project" value="InterPro"/>
</dbReference>
<evidence type="ECO:0000259" key="1">
    <source>
        <dbReference type="PROSITE" id="PS50883"/>
    </source>
</evidence>